<evidence type="ECO:0000259" key="5">
    <source>
        <dbReference type="Pfam" id="PF04542"/>
    </source>
</evidence>
<proteinExistence type="inferred from homology"/>
<dbReference type="SUPFAM" id="SSF88946">
    <property type="entry name" value="Sigma2 domain of RNA polymerase sigma factors"/>
    <property type="match status" value="1"/>
</dbReference>
<dbReference type="Gene3D" id="1.10.10.10">
    <property type="entry name" value="Winged helix-like DNA-binding domain superfamily/Winged helix DNA-binding domain"/>
    <property type="match status" value="1"/>
</dbReference>
<dbReference type="Proteomes" id="UP000185003">
    <property type="component" value="Unassembled WGS sequence"/>
</dbReference>
<evidence type="ECO:0000256" key="4">
    <source>
        <dbReference type="ARBA" id="ARBA00023163"/>
    </source>
</evidence>
<dbReference type="AlphaFoldDB" id="A0A1N6GZF2"/>
<name>A0A1N6GZF2_9BACT</name>
<dbReference type="GO" id="GO:0006352">
    <property type="term" value="P:DNA-templated transcription initiation"/>
    <property type="evidence" value="ECO:0007669"/>
    <property type="project" value="InterPro"/>
</dbReference>
<evidence type="ECO:0000256" key="3">
    <source>
        <dbReference type="ARBA" id="ARBA00023082"/>
    </source>
</evidence>
<dbReference type="Pfam" id="PF04542">
    <property type="entry name" value="Sigma70_r2"/>
    <property type="match status" value="1"/>
</dbReference>
<organism evidence="7 8">
    <name type="scientific">Chitinophaga niabensis</name>
    <dbReference type="NCBI Taxonomy" id="536979"/>
    <lineage>
        <taxon>Bacteria</taxon>
        <taxon>Pseudomonadati</taxon>
        <taxon>Bacteroidota</taxon>
        <taxon>Chitinophagia</taxon>
        <taxon>Chitinophagales</taxon>
        <taxon>Chitinophagaceae</taxon>
        <taxon>Chitinophaga</taxon>
    </lineage>
</organism>
<keyword evidence="8" id="KW-1185">Reference proteome</keyword>
<dbReference type="SUPFAM" id="SSF88659">
    <property type="entry name" value="Sigma3 and sigma4 domains of RNA polymerase sigma factors"/>
    <property type="match status" value="1"/>
</dbReference>
<keyword evidence="2" id="KW-0805">Transcription regulation</keyword>
<dbReference type="InterPro" id="IPR007627">
    <property type="entry name" value="RNA_pol_sigma70_r2"/>
</dbReference>
<dbReference type="EMBL" id="FSRA01000001">
    <property type="protein sequence ID" value="SIO12889.1"/>
    <property type="molecule type" value="Genomic_DNA"/>
</dbReference>
<dbReference type="InterPro" id="IPR014284">
    <property type="entry name" value="RNA_pol_sigma-70_dom"/>
</dbReference>
<dbReference type="InterPro" id="IPR013249">
    <property type="entry name" value="RNA_pol_sigma70_r4_t2"/>
</dbReference>
<dbReference type="InterPro" id="IPR039425">
    <property type="entry name" value="RNA_pol_sigma-70-like"/>
</dbReference>
<dbReference type="GO" id="GO:0003677">
    <property type="term" value="F:DNA binding"/>
    <property type="evidence" value="ECO:0007669"/>
    <property type="project" value="InterPro"/>
</dbReference>
<dbReference type="GO" id="GO:0016987">
    <property type="term" value="F:sigma factor activity"/>
    <property type="evidence" value="ECO:0007669"/>
    <property type="project" value="UniProtKB-KW"/>
</dbReference>
<dbReference type="Pfam" id="PF08281">
    <property type="entry name" value="Sigma70_r4_2"/>
    <property type="match status" value="1"/>
</dbReference>
<dbReference type="InterPro" id="IPR013324">
    <property type="entry name" value="RNA_pol_sigma_r3/r4-like"/>
</dbReference>
<evidence type="ECO:0000259" key="6">
    <source>
        <dbReference type="Pfam" id="PF08281"/>
    </source>
</evidence>
<reference evidence="7 8" key="1">
    <citation type="submission" date="2016-11" db="EMBL/GenBank/DDBJ databases">
        <authorList>
            <person name="Jaros S."/>
            <person name="Januszkiewicz K."/>
            <person name="Wedrychowicz H."/>
        </authorList>
    </citation>
    <scope>NUCLEOTIDE SEQUENCE [LARGE SCALE GENOMIC DNA]</scope>
    <source>
        <strain evidence="7 8">DSM 24787</strain>
    </source>
</reference>
<sequence length="192" mass="22250">MYDTKELLHRIAEGDQQAFTKMVEEYRKNIYTTALRLLHSTVLAEETLQDIFLKVWLQRKDLVTIDNFPAWLNAVARNTIYNSFQRSLKEKGTDTTEGLEGSMISALQPEQQLQEKEYTTLLQKAIDRLPARQKQTYQLIRQEGLKREEAAKAMNVSPETVKHNLEEATRKVRAYCLAQLPLSVLLLLINIK</sequence>
<evidence type="ECO:0000256" key="1">
    <source>
        <dbReference type="ARBA" id="ARBA00010641"/>
    </source>
</evidence>
<dbReference type="OrthoDB" id="799938at2"/>
<gene>
    <name evidence="7" type="ORF">SAMN04488055_3080</name>
</gene>
<dbReference type="InterPro" id="IPR036388">
    <property type="entry name" value="WH-like_DNA-bd_sf"/>
</dbReference>
<accession>A0A1N6GZF2</accession>
<dbReference type="InterPro" id="IPR013325">
    <property type="entry name" value="RNA_pol_sigma_r2"/>
</dbReference>
<dbReference type="PANTHER" id="PTHR43133">
    <property type="entry name" value="RNA POLYMERASE ECF-TYPE SIGMA FACTO"/>
    <property type="match status" value="1"/>
</dbReference>
<protein>
    <submittedName>
        <fullName evidence="7">RNA polymerase sigma-70 factor, ECF subfamily</fullName>
    </submittedName>
</protein>
<keyword evidence="3" id="KW-0731">Sigma factor</keyword>
<dbReference type="NCBIfam" id="TIGR02937">
    <property type="entry name" value="sigma70-ECF"/>
    <property type="match status" value="1"/>
</dbReference>
<dbReference type="PANTHER" id="PTHR43133:SF46">
    <property type="entry name" value="RNA POLYMERASE SIGMA-70 FACTOR ECF SUBFAMILY"/>
    <property type="match status" value="1"/>
</dbReference>
<feature type="domain" description="RNA polymerase sigma-70 region 2" evidence="5">
    <location>
        <begin position="22"/>
        <end position="86"/>
    </location>
</feature>
<dbReference type="STRING" id="536979.SAMN04488055_3080"/>
<comment type="similarity">
    <text evidence="1">Belongs to the sigma-70 factor family. ECF subfamily.</text>
</comment>
<evidence type="ECO:0000313" key="8">
    <source>
        <dbReference type="Proteomes" id="UP000185003"/>
    </source>
</evidence>
<keyword evidence="4" id="KW-0804">Transcription</keyword>
<dbReference type="RefSeq" id="WP_159442279.1">
    <property type="nucleotide sequence ID" value="NZ_FSRA01000001.1"/>
</dbReference>
<feature type="domain" description="RNA polymerase sigma factor 70 region 4 type 2" evidence="6">
    <location>
        <begin position="121"/>
        <end position="170"/>
    </location>
</feature>
<dbReference type="Gene3D" id="1.10.1740.10">
    <property type="match status" value="1"/>
</dbReference>
<evidence type="ECO:0000256" key="2">
    <source>
        <dbReference type="ARBA" id="ARBA00023015"/>
    </source>
</evidence>
<evidence type="ECO:0000313" key="7">
    <source>
        <dbReference type="EMBL" id="SIO12889.1"/>
    </source>
</evidence>